<dbReference type="AlphaFoldDB" id="A0A915HME1"/>
<reference evidence="2" key="1">
    <citation type="submission" date="2022-11" db="UniProtKB">
        <authorList>
            <consortium name="WormBaseParasite"/>
        </authorList>
    </citation>
    <scope>IDENTIFICATION</scope>
</reference>
<organism evidence="1 2">
    <name type="scientific">Romanomermis culicivorax</name>
    <name type="common">Nematode worm</name>
    <dbReference type="NCBI Taxonomy" id="13658"/>
    <lineage>
        <taxon>Eukaryota</taxon>
        <taxon>Metazoa</taxon>
        <taxon>Ecdysozoa</taxon>
        <taxon>Nematoda</taxon>
        <taxon>Enoplea</taxon>
        <taxon>Dorylaimia</taxon>
        <taxon>Mermithida</taxon>
        <taxon>Mermithoidea</taxon>
        <taxon>Mermithidae</taxon>
        <taxon>Romanomermis</taxon>
    </lineage>
</organism>
<keyword evidence="1" id="KW-1185">Reference proteome</keyword>
<proteinExistence type="predicted"/>
<evidence type="ECO:0000313" key="1">
    <source>
        <dbReference type="Proteomes" id="UP000887565"/>
    </source>
</evidence>
<sequence length="69" mass="7276">MDRQAELKKIKSSTTPIPSKFQMKPVPIIAAAGLMQGQAAGIGTSLGADQRALLLCAPTIQMPQMPKQA</sequence>
<protein>
    <submittedName>
        <fullName evidence="2">Uncharacterized protein</fullName>
    </submittedName>
</protein>
<dbReference type="WBParaSite" id="nRc.2.0.1.t03128-RA">
    <property type="protein sequence ID" value="nRc.2.0.1.t03128-RA"/>
    <property type="gene ID" value="nRc.2.0.1.g03128"/>
</dbReference>
<name>A0A915HME1_ROMCU</name>
<accession>A0A915HME1</accession>
<dbReference type="Proteomes" id="UP000887565">
    <property type="component" value="Unplaced"/>
</dbReference>
<evidence type="ECO:0000313" key="2">
    <source>
        <dbReference type="WBParaSite" id="nRc.2.0.1.t03128-RA"/>
    </source>
</evidence>